<evidence type="ECO:0000259" key="3">
    <source>
        <dbReference type="Pfam" id="PF03888"/>
    </source>
</evidence>
<evidence type="ECO:0000313" key="4">
    <source>
        <dbReference type="EMBL" id="KAF1085333.1"/>
    </source>
</evidence>
<name>A0A9D3AZ13_9FIRM</name>
<dbReference type="EMBL" id="LSRS01000003">
    <property type="protein sequence ID" value="KAF1085333.1"/>
    <property type="molecule type" value="Genomic_DNA"/>
</dbReference>
<keyword evidence="2" id="KW-0812">Transmembrane</keyword>
<dbReference type="AlphaFoldDB" id="A0A9D3AZ13"/>
<accession>A0A9D3AZ13</accession>
<keyword evidence="2" id="KW-0472">Membrane</keyword>
<reference evidence="4" key="1">
    <citation type="submission" date="2016-02" db="EMBL/GenBank/DDBJ databases">
        <title>Draft Genome Sequence of Sporotomaculum syntrophicum Strain FB, a Syntrophic Benzoate Degrader.</title>
        <authorList>
            <person name="Nobu M.K."/>
            <person name="Narihiro T."/>
            <person name="Qiu Y.-L."/>
            <person name="Ohashi A."/>
            <person name="Liu W.-T."/>
            <person name="Yuji S."/>
        </authorList>
    </citation>
    <scope>NUCLEOTIDE SEQUENCE</scope>
    <source>
        <strain evidence="4">FB</strain>
    </source>
</reference>
<organism evidence="4 5">
    <name type="scientific">Sporotomaculum syntrophicum</name>
    <dbReference type="NCBI Taxonomy" id="182264"/>
    <lineage>
        <taxon>Bacteria</taxon>
        <taxon>Bacillati</taxon>
        <taxon>Bacillota</taxon>
        <taxon>Clostridia</taxon>
        <taxon>Eubacteriales</taxon>
        <taxon>Desulfallaceae</taxon>
        <taxon>Sporotomaculum</taxon>
    </lineage>
</organism>
<dbReference type="Gene3D" id="2.50.20.10">
    <property type="entry name" value="Lipoprotein localisation LolA/LolB/LppX"/>
    <property type="match status" value="1"/>
</dbReference>
<evidence type="ECO:0000256" key="2">
    <source>
        <dbReference type="SAM" id="Phobius"/>
    </source>
</evidence>
<protein>
    <recommendedName>
        <fullName evidence="3">MucB/RseB N-terminal domain-containing protein</fullName>
    </recommendedName>
</protein>
<dbReference type="InterPro" id="IPR029046">
    <property type="entry name" value="LolA/LolB/LppX"/>
</dbReference>
<keyword evidence="2" id="KW-1133">Transmembrane helix</keyword>
<dbReference type="Proteomes" id="UP000798488">
    <property type="component" value="Unassembled WGS sequence"/>
</dbReference>
<comment type="caution">
    <text evidence="4">The sequence shown here is derived from an EMBL/GenBank/DDBJ whole genome shotgun (WGS) entry which is preliminary data.</text>
</comment>
<dbReference type="SUPFAM" id="SSF89392">
    <property type="entry name" value="Prokaryotic lipoproteins and lipoprotein localization factors"/>
    <property type="match status" value="1"/>
</dbReference>
<sequence>MNNPENRLSDYIDDLNAEHEPKKNRGIADTPELEKLLQTARLVRTLREPALPNSGYPQKLAKAIATEIQKNKFTDGQQTINPNIKRDNPNRETTAGRPRRKWALPPVAALAAGILLLAVLASWTGLFNRDVVYAMEKAVAQLSNYHGVLEMRSQNAAGEEWMIRRVELWSEGEKYAVRLDDGTLTVNNGEQKWQVRPQSKEVALLPLVPDPTRHGFDLRDEAKRAKQYPHTVAGSDIVAGRKATKLEILPPGGLAYYLWVDIETNLPIQLQTAMQNALQTTYTFVSFEPNTKIDFQIFAYQPPEGYKLVDKDPGQLVATVEEAAVISSLTPLPPKEAPDRIFAFKDRIVLDYGDTTIVETKAQGAFEPVANSALGTAAGGPLEIWWERLRWRQNGIEIKVEGLRRLELARQIAADLTLPDTGANMVNKAQVKVPVDMEITSASQQQVDRGSSPWQLDPLQVSLTFVNLKVTPEGISGEPEMPMSSFKLVTNNGAEAVVEVANGPVKQVYLQRLVRQDETGIWSVVGYDPR</sequence>
<feature type="domain" description="MucB/RseB N-terminal" evidence="3">
    <location>
        <begin position="175"/>
        <end position="294"/>
    </location>
</feature>
<dbReference type="Pfam" id="PF03888">
    <property type="entry name" value="MucB_RseB"/>
    <property type="match status" value="1"/>
</dbReference>
<dbReference type="OrthoDB" id="2826849at2"/>
<evidence type="ECO:0000256" key="1">
    <source>
        <dbReference type="SAM" id="MobiDB-lite"/>
    </source>
</evidence>
<feature type="region of interest" description="Disordered" evidence="1">
    <location>
        <begin position="77"/>
        <end position="98"/>
    </location>
</feature>
<evidence type="ECO:0000313" key="5">
    <source>
        <dbReference type="Proteomes" id="UP000798488"/>
    </source>
</evidence>
<gene>
    <name evidence="4" type="ORF">SPSYN_01469</name>
</gene>
<proteinExistence type="predicted"/>
<dbReference type="InterPro" id="IPR033434">
    <property type="entry name" value="MucB/RseB_N"/>
</dbReference>
<feature type="transmembrane region" description="Helical" evidence="2">
    <location>
        <begin position="107"/>
        <end position="127"/>
    </location>
</feature>
<dbReference type="RefSeq" id="WP_161821814.1">
    <property type="nucleotide sequence ID" value="NZ_LSRS01000003.1"/>
</dbReference>
<keyword evidence="5" id="KW-1185">Reference proteome</keyword>